<gene>
    <name evidence="1" type="ORF">J2W83_001734</name>
</gene>
<accession>A0ACC6K103</accession>
<sequence length="249" mass="28554">MDHNWAGRKSNMSLDGGYNGSFQQAEANLHVGRQQGRQEGFEQGRSNGYSEGWDAGRDYANQKLEPLRDLVRQYFSETVELRGIAKQLTAVVEQMHEQYLQVVAKANEANRTASAEEARLAREVAALKDDIELKKLTMKAMERQFNSTYAQSELNTEQYNRSVIFAQVAQWLLEEIVAEDTPEAGRIRERFVERYQEQVALHLREGYIFRPPEQDPTFQKKLPSIHQFILDMQASVAPRQQADDSDPAD</sequence>
<reference evidence="1" key="1">
    <citation type="submission" date="2023-07" db="EMBL/GenBank/DDBJ databases">
        <title>Sorghum-associated microbial communities from plants grown in Nebraska, USA.</title>
        <authorList>
            <person name="Schachtman D."/>
        </authorList>
    </citation>
    <scope>NUCLEOTIDE SEQUENCE</scope>
    <source>
        <strain evidence="1">BE56</strain>
    </source>
</reference>
<proteinExistence type="predicted"/>
<keyword evidence="2" id="KW-1185">Reference proteome</keyword>
<keyword evidence="1" id="KW-0966">Cell projection</keyword>
<dbReference type="Proteomes" id="UP001259587">
    <property type="component" value="Unassembled WGS sequence"/>
</dbReference>
<keyword evidence="1" id="KW-0969">Cilium</keyword>
<dbReference type="EMBL" id="JAVDTH010000007">
    <property type="protein sequence ID" value="MDR6712139.1"/>
    <property type="molecule type" value="Genomic_DNA"/>
</dbReference>
<evidence type="ECO:0000313" key="1">
    <source>
        <dbReference type="EMBL" id="MDR6712139.1"/>
    </source>
</evidence>
<protein>
    <submittedName>
        <fullName evidence="1">Flagellar biosynthesis/type III secretory pathway protein FliH</fullName>
    </submittedName>
</protein>
<evidence type="ECO:0000313" key="2">
    <source>
        <dbReference type="Proteomes" id="UP001259587"/>
    </source>
</evidence>
<organism evidence="1 2">
    <name type="scientific">Pseudomonas hunanensis</name>
    <dbReference type="NCBI Taxonomy" id="1247546"/>
    <lineage>
        <taxon>Bacteria</taxon>
        <taxon>Pseudomonadati</taxon>
        <taxon>Pseudomonadota</taxon>
        <taxon>Gammaproteobacteria</taxon>
        <taxon>Pseudomonadales</taxon>
        <taxon>Pseudomonadaceae</taxon>
        <taxon>Pseudomonas</taxon>
    </lineage>
</organism>
<comment type="caution">
    <text evidence="1">The sequence shown here is derived from an EMBL/GenBank/DDBJ whole genome shotgun (WGS) entry which is preliminary data.</text>
</comment>
<keyword evidence="1" id="KW-0282">Flagellum</keyword>
<name>A0ACC6K103_9PSED</name>